<keyword evidence="1" id="KW-1133">Transmembrane helix</keyword>
<dbReference type="AlphaFoldDB" id="K6YHL8"/>
<sequence>MRQNLIYCLLSLPILAMVAWFYLDKRKIKQRELKRIRLRAQPLPPEYLHILQTEFPLYLRLPNELQSKLAGHIQVFLDEKDIVGRNDFEINDTVRVLIAAQACLLILNRPGNYYPGFRSILVYPETYVASSTRIEGMLHITGTSTRAGESWHRGPVILAWDHVLQGARDSRDGHNVVMHEFAHKLDEENAAMDGLPLLPTAAQYQQWSQVLNAEFSVQQQKWADGEDDVIDSYGATSPAEFFAVVTETFFEKPHQLEHHHPKLYEQFKQCYLLDPKQWSAAKH</sequence>
<dbReference type="Gene3D" id="3.40.390.10">
    <property type="entry name" value="Collagenase (Catalytic Domain)"/>
    <property type="match status" value="1"/>
</dbReference>
<comment type="caution">
    <text evidence="2">The sequence shown here is derived from an EMBL/GenBank/DDBJ whole genome shotgun (WGS) entry which is preliminary data.</text>
</comment>
<organism evidence="2 3">
    <name type="scientific">Paraglaciecola arctica BSs20135</name>
    <dbReference type="NCBI Taxonomy" id="493475"/>
    <lineage>
        <taxon>Bacteria</taxon>
        <taxon>Pseudomonadati</taxon>
        <taxon>Pseudomonadota</taxon>
        <taxon>Gammaproteobacteria</taxon>
        <taxon>Alteromonadales</taxon>
        <taxon>Alteromonadaceae</taxon>
        <taxon>Paraglaciecola</taxon>
    </lineage>
</organism>
<dbReference type="InterPro" id="IPR024079">
    <property type="entry name" value="MetalloPept_cat_dom_sf"/>
</dbReference>
<feature type="transmembrane region" description="Helical" evidence="1">
    <location>
        <begin position="6"/>
        <end position="23"/>
    </location>
</feature>
<evidence type="ECO:0000256" key="1">
    <source>
        <dbReference type="SAM" id="Phobius"/>
    </source>
</evidence>
<dbReference type="Proteomes" id="UP000006327">
    <property type="component" value="Unassembled WGS sequence"/>
</dbReference>
<dbReference type="STRING" id="493475.GARC_0691"/>
<dbReference type="SUPFAM" id="SSF55486">
    <property type="entry name" value="Metalloproteases ('zincins'), catalytic domain"/>
    <property type="match status" value="1"/>
</dbReference>
<dbReference type="InterPro" id="IPR042252">
    <property type="entry name" value="MtfA_N"/>
</dbReference>
<dbReference type="CDD" id="cd20169">
    <property type="entry name" value="Peptidase_M90_mtfA"/>
    <property type="match status" value="1"/>
</dbReference>
<evidence type="ECO:0008006" key="4">
    <source>
        <dbReference type="Google" id="ProtNLM"/>
    </source>
</evidence>
<accession>K6YHL8</accession>
<dbReference type="eggNOG" id="COG3228">
    <property type="taxonomic scope" value="Bacteria"/>
</dbReference>
<dbReference type="EMBL" id="BAEO01000009">
    <property type="protein sequence ID" value="GAC17672.1"/>
    <property type="molecule type" value="Genomic_DNA"/>
</dbReference>
<protein>
    <recommendedName>
        <fullName evidence="4">Protein mtfA</fullName>
    </recommendedName>
</protein>
<evidence type="ECO:0000313" key="3">
    <source>
        <dbReference type="Proteomes" id="UP000006327"/>
    </source>
</evidence>
<keyword evidence="3" id="KW-1185">Reference proteome</keyword>
<gene>
    <name evidence="2" type="ORF">GARC_0691</name>
</gene>
<dbReference type="PANTHER" id="PTHR30164:SF2">
    <property type="entry name" value="PROTEIN MTFA"/>
    <property type="match status" value="1"/>
</dbReference>
<keyword evidence="1" id="KW-0472">Membrane</keyword>
<dbReference type="GO" id="GO:0008237">
    <property type="term" value="F:metallopeptidase activity"/>
    <property type="evidence" value="ECO:0007669"/>
    <property type="project" value="InterPro"/>
</dbReference>
<dbReference type="Gene3D" id="1.10.472.150">
    <property type="entry name" value="Glucose-regulated metallo-peptidase M90, N-terminal domain"/>
    <property type="match status" value="1"/>
</dbReference>
<dbReference type="GO" id="GO:0005829">
    <property type="term" value="C:cytosol"/>
    <property type="evidence" value="ECO:0007669"/>
    <property type="project" value="TreeGrafter"/>
</dbReference>
<dbReference type="PANTHER" id="PTHR30164">
    <property type="entry name" value="MTFA PEPTIDASE"/>
    <property type="match status" value="1"/>
</dbReference>
<name>K6YHL8_9ALTE</name>
<dbReference type="GO" id="GO:0004177">
    <property type="term" value="F:aminopeptidase activity"/>
    <property type="evidence" value="ECO:0007669"/>
    <property type="project" value="TreeGrafter"/>
</dbReference>
<dbReference type="Pfam" id="PF06167">
    <property type="entry name" value="Peptidase_M90"/>
    <property type="match status" value="1"/>
</dbReference>
<reference evidence="2 3" key="1">
    <citation type="journal article" date="2017" name="Antonie Van Leeuwenhoek">
        <title>Rhizobium rhizosphaerae sp. nov., a novel species isolated from rice rhizosphere.</title>
        <authorList>
            <person name="Zhao J.J."/>
            <person name="Zhang J."/>
            <person name="Zhang R.J."/>
            <person name="Zhang C.W."/>
            <person name="Yin H.Q."/>
            <person name="Zhang X.X."/>
        </authorList>
    </citation>
    <scope>NUCLEOTIDE SEQUENCE [LARGE SCALE GENOMIC DNA]</scope>
    <source>
        <strain evidence="2 3">BSs20135</strain>
    </source>
</reference>
<proteinExistence type="predicted"/>
<dbReference type="OrthoDB" id="9786424at2"/>
<keyword evidence="1" id="KW-0812">Transmembrane</keyword>
<dbReference type="InterPro" id="IPR010384">
    <property type="entry name" value="MtfA_fam"/>
</dbReference>
<evidence type="ECO:0000313" key="2">
    <source>
        <dbReference type="EMBL" id="GAC17672.1"/>
    </source>
</evidence>
<dbReference type="RefSeq" id="WP_007616686.1">
    <property type="nucleotide sequence ID" value="NZ_BAEO01000009.1"/>
</dbReference>